<dbReference type="EMBL" id="AWUE01021824">
    <property type="protein sequence ID" value="OMO60768.1"/>
    <property type="molecule type" value="Genomic_DNA"/>
</dbReference>
<proteinExistence type="predicted"/>
<sequence>MRPGGFELQLRRSDAPMRWLAGRRDIRRLKVAARREKQDGV</sequence>
<protein>
    <submittedName>
        <fullName evidence="1">Uncharacterized protein</fullName>
    </submittedName>
</protein>
<keyword evidence="2" id="KW-1185">Reference proteome</keyword>
<reference evidence="2" key="1">
    <citation type="submission" date="2013-09" db="EMBL/GenBank/DDBJ databases">
        <title>Corchorus olitorius genome sequencing.</title>
        <authorList>
            <person name="Alam M."/>
            <person name="Haque M.S."/>
            <person name="Islam M.S."/>
            <person name="Emdad E.M."/>
            <person name="Islam M.M."/>
            <person name="Ahmed B."/>
            <person name="Halim A."/>
            <person name="Hossen Q.M.M."/>
            <person name="Hossain M.Z."/>
            <person name="Ahmed R."/>
            <person name="Khan M.M."/>
            <person name="Islam R."/>
            <person name="Rashid M.M."/>
            <person name="Khan S.A."/>
            <person name="Rahman M.S."/>
            <person name="Alam M."/>
            <person name="Yahiya A.S."/>
            <person name="Khan M.S."/>
            <person name="Azam M.S."/>
            <person name="Haque T."/>
            <person name="Lashkar M.Z.H."/>
            <person name="Akhand A.I."/>
            <person name="Morshed G."/>
            <person name="Roy S."/>
            <person name="Uddin K.S."/>
            <person name="Rabeya T."/>
            <person name="Hossain A.S."/>
            <person name="Chowdhury A."/>
            <person name="Snigdha A.R."/>
            <person name="Mortoza M.S."/>
            <person name="Matin S.A."/>
            <person name="Hoque S.M.E."/>
            <person name="Islam M.K."/>
            <person name="Roy D.K."/>
            <person name="Haider R."/>
            <person name="Moosa M.M."/>
            <person name="Elias S.M."/>
            <person name="Hasan A.M."/>
            <person name="Jahan S."/>
            <person name="Shafiuddin M."/>
            <person name="Mahmood N."/>
            <person name="Shommy N.S."/>
        </authorList>
    </citation>
    <scope>NUCLEOTIDE SEQUENCE [LARGE SCALE GENOMIC DNA]</scope>
    <source>
        <strain evidence="2">cv. O-4</strain>
    </source>
</reference>
<comment type="caution">
    <text evidence="1">The sequence shown here is derived from an EMBL/GenBank/DDBJ whole genome shotgun (WGS) entry which is preliminary data.</text>
</comment>
<gene>
    <name evidence="1" type="ORF">COLO4_33749</name>
</gene>
<dbReference type="Proteomes" id="UP000187203">
    <property type="component" value="Unassembled WGS sequence"/>
</dbReference>
<dbReference type="AlphaFoldDB" id="A0A1R3GRL7"/>
<evidence type="ECO:0000313" key="1">
    <source>
        <dbReference type="EMBL" id="OMO60768.1"/>
    </source>
</evidence>
<accession>A0A1R3GRL7</accession>
<evidence type="ECO:0000313" key="2">
    <source>
        <dbReference type="Proteomes" id="UP000187203"/>
    </source>
</evidence>
<name>A0A1R3GRL7_9ROSI</name>
<organism evidence="1 2">
    <name type="scientific">Corchorus olitorius</name>
    <dbReference type="NCBI Taxonomy" id="93759"/>
    <lineage>
        <taxon>Eukaryota</taxon>
        <taxon>Viridiplantae</taxon>
        <taxon>Streptophyta</taxon>
        <taxon>Embryophyta</taxon>
        <taxon>Tracheophyta</taxon>
        <taxon>Spermatophyta</taxon>
        <taxon>Magnoliopsida</taxon>
        <taxon>eudicotyledons</taxon>
        <taxon>Gunneridae</taxon>
        <taxon>Pentapetalae</taxon>
        <taxon>rosids</taxon>
        <taxon>malvids</taxon>
        <taxon>Malvales</taxon>
        <taxon>Malvaceae</taxon>
        <taxon>Grewioideae</taxon>
        <taxon>Apeibeae</taxon>
        <taxon>Corchorus</taxon>
    </lineage>
</organism>